<proteinExistence type="predicted"/>
<accession>A0A1N6MUN5</accession>
<name>A0A1N6MUN5_9GAMM</name>
<evidence type="ECO:0000313" key="2">
    <source>
        <dbReference type="EMBL" id="SIP72575.1"/>
    </source>
</evidence>
<gene>
    <name evidence="2" type="ORF">XIS1_1560047</name>
</gene>
<evidence type="ECO:0000256" key="1">
    <source>
        <dbReference type="SAM" id="MobiDB-lite"/>
    </source>
</evidence>
<sequence length="43" mass="4735">MIQLILMELSHEYIGNTFSDNTATDTQNDHGSGFGQVSQSAIY</sequence>
<feature type="region of interest" description="Disordered" evidence="1">
    <location>
        <begin position="17"/>
        <end position="43"/>
    </location>
</feature>
<reference evidence="3" key="1">
    <citation type="submission" date="2016-12" db="EMBL/GenBank/DDBJ databases">
        <authorList>
            <person name="Gaudriault S."/>
        </authorList>
    </citation>
    <scope>NUCLEOTIDE SEQUENCE [LARGE SCALE GENOMIC DNA]</scope>
    <source>
        <strain evidence="3">HGB1681 (deposited as PTA-6826 in the American Type Culture Collection)</strain>
    </source>
</reference>
<protein>
    <submittedName>
        <fullName evidence="2">Uncharacterized protein</fullName>
    </submittedName>
</protein>
<organism evidence="2 3">
    <name type="scientific">Xenorhabdus innexi</name>
    <dbReference type="NCBI Taxonomy" id="290109"/>
    <lineage>
        <taxon>Bacteria</taxon>
        <taxon>Pseudomonadati</taxon>
        <taxon>Pseudomonadota</taxon>
        <taxon>Gammaproteobacteria</taxon>
        <taxon>Enterobacterales</taxon>
        <taxon>Morganellaceae</taxon>
        <taxon>Xenorhabdus</taxon>
    </lineage>
</organism>
<dbReference type="AlphaFoldDB" id="A0A1N6MUN5"/>
<dbReference type="EMBL" id="FTLG01000064">
    <property type="protein sequence ID" value="SIP72575.1"/>
    <property type="molecule type" value="Genomic_DNA"/>
</dbReference>
<dbReference type="Proteomes" id="UP000196435">
    <property type="component" value="Unassembled WGS sequence"/>
</dbReference>
<evidence type="ECO:0000313" key="3">
    <source>
        <dbReference type="Proteomes" id="UP000196435"/>
    </source>
</evidence>